<evidence type="ECO:0000256" key="1">
    <source>
        <dbReference type="ARBA" id="ARBA00022729"/>
    </source>
</evidence>
<dbReference type="InterPro" id="IPR054337">
    <property type="entry name" value="Mtrc-MtrF-like_dom_II/IV"/>
</dbReference>
<accession>A0A844ARJ5</accession>
<keyword evidence="1 2" id="KW-0732">Signal</keyword>
<name>A0A844ARJ5_9BURK</name>
<dbReference type="EMBL" id="WJBU01000006">
    <property type="protein sequence ID" value="MRD47000.1"/>
    <property type="molecule type" value="Genomic_DNA"/>
</dbReference>
<dbReference type="InterPro" id="IPR029467">
    <property type="entry name" value="Cyt_c7-like"/>
</dbReference>
<sequence length="1410" mass="145635">MKTTAVSRNTWLHMLAWLLVLAACFIALPAHAAGTTEFDHLRTGYALTGAHKDAKCESCHIGGVFKGTPRDCESCHVSGARFARLNVVKPADHLPSQQTCDTCHTTRTFTGAKMNHTGVATGSCQTCHNGVQASGKPAGHLATSATCDTCHRTTAWKPASGFNHVGVSPGSCASCHDGQKATGKPATHTPYQSVAGISQASCDSCHKAGFAAWTPAKLHTSVTVSGQCATCHAAAKPNTAIHSGQTVCETCHKSTTAWTGAKVDHSIFNASTNCASCHNGTAATGKNATHMPSGSTNCLTCHTTSAWKPSSWNHTQLTVSNQCATCHTGTFPPADGKSATHTPYQNVSALSSANCDSCHKAGYVSWTPAKLHTSVAILSQCATCHAATKPSTAIHNGQTTCENCHKSTTTWSAGKVDHSAFNASTNCASCHNGSAATGKSATHIPSGSTNCLTCHATSGWKPSSWNHTQLTVSNQCATCHTGAFPPADGKSATHTLYQSVSGLSSANCDTCHKAGYVSWTPAKLHTSVSIVAQCATCHAAIKPGTAIHTGQTVCENCHKSTTTWSAGKVDHGLFNASTNCASCHNGSAATGKSATHIPVGATNCITCHSTSGWKPTSWNHTQLTVSNQCATCHTGAFPPADGKSATHTPYQSVAGLGSANCDTCHKAGYTSWTPAKLHTSVSIVAQCATCHASVKPATAIHTGQTVCENCHKSTTTWSAGKVDHSLFNAATNCATCHNGSAATGKSATHIPVAATNCITCHSTSGWKPTSWNHTQLVVSNQCATCHTGAFPPADGKPSNHTPYQSVAGLASANCDTCHKAGYTSWTPAKLHTNVSVVAQCATCHASVKPATAIHAGQTVCETCHKSTSTWSSAKVDHSTFTVATNCATCHNGSAATGKSATHIPVGATNCISCHSTSGWKPTSWNHTQLVVTNQCATCHTGAFPPADGKSATHTPYQSVAGLGAANCDTCHKAGYTSWTPAKLHTNVSVVAQCATCHASVKPATAIHTGQTVCETCHKSTSTWSSAKVDHSTFTVATNCSTCHNGSAATGKSATHIPVGATNCIACHATTGWKPTKWNHTQVIVTGQCATCHSGAFPPADGKSASHIPYQAVAVLAASNCDTCHKAGYAAWTPARVHTSVSISSQCATCHAAIKPNTTVHVGQTVCENCHKSTSQWTGAKVDHSTFTVATNCSSCHNGSTATGKSATHIPVAATNCISCHATTAWKPTKWNHTQVSVVDCASCHSGAFPPADGKPAAHIPYLTIAGLSTANCSTCHKSGYASWANGKLHTSVAVSGQCKTCHSGAYTSQGATAKPVNHIPESQLLNGAVMECNSCHTSTSSWAQRMNHNGSQGSGAGWCKGCHATGTNYLGSMSRMSLTHRTTTPVPTDCSTAGCHRPLGNKGAAYSSWD</sequence>
<evidence type="ECO:0008006" key="7">
    <source>
        <dbReference type="Google" id="ProtNLM"/>
    </source>
</evidence>
<proteinExistence type="predicted"/>
<dbReference type="Proteomes" id="UP000487350">
    <property type="component" value="Unassembled WGS sequence"/>
</dbReference>
<feature type="domain" description="Outer membrane cytochrome MtrC/MtrF-like" evidence="4">
    <location>
        <begin position="685"/>
        <end position="831"/>
    </location>
</feature>
<feature type="domain" description="Outer membrane cytochrome MtrC/MtrF-like" evidence="4">
    <location>
        <begin position="380"/>
        <end position="525"/>
    </location>
</feature>
<protein>
    <recommendedName>
        <fullName evidence="7">Cytochrome c7-like domain-containing protein</fullName>
    </recommendedName>
</protein>
<dbReference type="OrthoDB" id="9814800at2"/>
<dbReference type="PANTHER" id="PTHR35038">
    <property type="entry name" value="DISSIMILATORY SULFITE REDUCTASE SIRA"/>
    <property type="match status" value="1"/>
</dbReference>
<dbReference type="Gene3D" id="3.90.10.10">
    <property type="entry name" value="Cytochrome C3"/>
    <property type="match status" value="14"/>
</dbReference>
<evidence type="ECO:0000259" key="4">
    <source>
        <dbReference type="Pfam" id="PF22113"/>
    </source>
</evidence>
<evidence type="ECO:0000256" key="2">
    <source>
        <dbReference type="SAM" id="SignalP"/>
    </source>
</evidence>
<reference evidence="5 6" key="1">
    <citation type="submission" date="2019-11" db="EMBL/GenBank/DDBJ databases">
        <title>Caenimonas koreensis gen. nov., sp. nov., isolated from activated sludge.</title>
        <authorList>
            <person name="Seung H.R."/>
        </authorList>
    </citation>
    <scope>NUCLEOTIDE SEQUENCE [LARGE SCALE GENOMIC DNA]</scope>
    <source>
        <strain evidence="5 6">EMB320</strain>
    </source>
</reference>
<feature type="signal peptide" evidence="2">
    <location>
        <begin position="1"/>
        <end position="32"/>
    </location>
</feature>
<dbReference type="InterPro" id="IPR036280">
    <property type="entry name" value="Multihaem_cyt_sf"/>
</dbReference>
<feature type="domain" description="Outer membrane cytochrome MtrC/MtrF-like" evidence="4">
    <location>
        <begin position="532"/>
        <end position="678"/>
    </location>
</feature>
<feature type="domain" description="Cytochrome c7-like" evidence="3">
    <location>
        <begin position="1229"/>
        <end position="1303"/>
    </location>
</feature>
<feature type="domain" description="Outer membrane cytochrome MtrC/MtrF-like" evidence="4">
    <location>
        <begin position="991"/>
        <end position="1137"/>
    </location>
</feature>
<dbReference type="SUPFAM" id="SSF48695">
    <property type="entry name" value="Multiheme cytochromes"/>
    <property type="match status" value="7"/>
</dbReference>
<evidence type="ECO:0000259" key="3">
    <source>
        <dbReference type="Pfam" id="PF14522"/>
    </source>
</evidence>
<feature type="chain" id="PRO_5032428363" description="Cytochrome c7-like domain-containing protein" evidence="2">
    <location>
        <begin position="33"/>
        <end position="1410"/>
    </location>
</feature>
<comment type="caution">
    <text evidence="5">The sequence shown here is derived from an EMBL/GenBank/DDBJ whole genome shotgun (WGS) entry which is preliminary data.</text>
</comment>
<organism evidence="5 6">
    <name type="scientific">Caenimonas koreensis DSM 17982</name>
    <dbReference type="NCBI Taxonomy" id="1121255"/>
    <lineage>
        <taxon>Bacteria</taxon>
        <taxon>Pseudomonadati</taxon>
        <taxon>Pseudomonadota</taxon>
        <taxon>Betaproteobacteria</taxon>
        <taxon>Burkholderiales</taxon>
        <taxon>Comamonadaceae</taxon>
        <taxon>Caenimonas</taxon>
    </lineage>
</organism>
<dbReference type="Pfam" id="PF14522">
    <property type="entry name" value="Cytochrome_C7"/>
    <property type="match status" value="1"/>
</dbReference>
<dbReference type="RefSeq" id="WP_153584345.1">
    <property type="nucleotide sequence ID" value="NZ_WJBU01000006.1"/>
</dbReference>
<dbReference type="PROSITE" id="PS51257">
    <property type="entry name" value="PROKAR_LIPOPROTEIN"/>
    <property type="match status" value="1"/>
</dbReference>
<evidence type="ECO:0000313" key="5">
    <source>
        <dbReference type="EMBL" id="MRD47000.1"/>
    </source>
</evidence>
<dbReference type="InterPro" id="IPR051829">
    <property type="entry name" value="Multiheme_Cytochr_ET"/>
</dbReference>
<feature type="domain" description="Outer membrane cytochrome MtrC/MtrF-like" evidence="4">
    <location>
        <begin position="838"/>
        <end position="984"/>
    </location>
</feature>
<dbReference type="Pfam" id="PF22113">
    <property type="entry name" value="Mtrc-MtrF_II-IV_dom"/>
    <property type="match status" value="5"/>
</dbReference>
<keyword evidence="6" id="KW-1185">Reference proteome</keyword>
<evidence type="ECO:0000313" key="6">
    <source>
        <dbReference type="Proteomes" id="UP000487350"/>
    </source>
</evidence>
<gene>
    <name evidence="5" type="ORF">GHT07_06905</name>
</gene>